<dbReference type="EMBL" id="CP090978">
    <property type="protein sequence ID" value="UJF31736.1"/>
    <property type="molecule type" value="Genomic_DNA"/>
</dbReference>
<sequence length="256" mass="30221">MTHIYYVECNTTHASNFVIDVPVGYHWLLVLTKTPAQFWVDNQLKEYPAHCAVLYRPQQKVYYQACADHFVNDWIRFETNEFYITESPLPSGVPFSLEDPDYCSKLFELLVIEHNFTRGYKESSIDCLLRTMFNQLLESYFHAEITPQYYNLLRLRTAIQTNPSDYWTVSKMAENLRISPGYLQSIYKKTFGISCMDDVINSRIRLAKEHLMHSTQTIAEIAARCGYQNVEHFCRQFKQMTGDTPRHYQKCTKKWI</sequence>
<proteinExistence type="predicted"/>
<evidence type="ECO:0000256" key="2">
    <source>
        <dbReference type="ARBA" id="ARBA00023125"/>
    </source>
</evidence>
<dbReference type="Pfam" id="PF12833">
    <property type="entry name" value="HTH_18"/>
    <property type="match status" value="1"/>
</dbReference>
<reference evidence="5 6" key="1">
    <citation type="journal article" date="2024" name="Int. J. Syst. Evol. Microbiol.">
        <title>Paenibacillus hexagrammi sp. nov., a novel bacterium isolated from the gut content of Hexagrammos agrammus.</title>
        <authorList>
            <person name="Jung H.K."/>
            <person name="Kim D.G."/>
            <person name="Zin H."/>
            <person name="Park J."/>
            <person name="Jung H."/>
            <person name="Kim Y.O."/>
            <person name="Kong H.J."/>
            <person name="Kim J.W."/>
            <person name="Kim Y.S."/>
        </authorList>
    </citation>
    <scope>NUCLEOTIDE SEQUENCE [LARGE SCALE GENOMIC DNA]</scope>
    <source>
        <strain evidence="5 6">YPD9-1</strain>
    </source>
</reference>
<dbReference type="SMART" id="SM00342">
    <property type="entry name" value="HTH_ARAC"/>
    <property type="match status" value="1"/>
</dbReference>
<protein>
    <submittedName>
        <fullName evidence="5">AraC family transcriptional regulator</fullName>
    </submittedName>
</protein>
<evidence type="ECO:0000256" key="1">
    <source>
        <dbReference type="ARBA" id="ARBA00023015"/>
    </source>
</evidence>
<evidence type="ECO:0000313" key="5">
    <source>
        <dbReference type="EMBL" id="UJF31736.1"/>
    </source>
</evidence>
<keyword evidence="1" id="KW-0805">Transcription regulation</keyword>
<dbReference type="PROSITE" id="PS01124">
    <property type="entry name" value="HTH_ARAC_FAMILY_2"/>
    <property type="match status" value="1"/>
</dbReference>
<dbReference type="InterPro" id="IPR009057">
    <property type="entry name" value="Homeodomain-like_sf"/>
</dbReference>
<keyword evidence="6" id="KW-1185">Reference proteome</keyword>
<dbReference type="PANTHER" id="PTHR43280:SF10">
    <property type="entry name" value="REGULATORY PROTEIN POCR"/>
    <property type="match status" value="1"/>
</dbReference>
<dbReference type="Proteomes" id="UP001649230">
    <property type="component" value="Chromosome"/>
</dbReference>
<dbReference type="PRINTS" id="PR00032">
    <property type="entry name" value="HTHARAC"/>
</dbReference>
<name>A0ABY3SCR5_9BACL</name>
<dbReference type="SUPFAM" id="SSF46689">
    <property type="entry name" value="Homeodomain-like"/>
    <property type="match status" value="1"/>
</dbReference>
<dbReference type="InterPro" id="IPR018062">
    <property type="entry name" value="HTH_AraC-typ_CS"/>
</dbReference>
<evidence type="ECO:0000256" key="3">
    <source>
        <dbReference type="ARBA" id="ARBA00023163"/>
    </source>
</evidence>
<evidence type="ECO:0000313" key="6">
    <source>
        <dbReference type="Proteomes" id="UP001649230"/>
    </source>
</evidence>
<dbReference type="InterPro" id="IPR020449">
    <property type="entry name" value="Tscrpt_reg_AraC-type_HTH"/>
</dbReference>
<accession>A0ABY3SCR5</accession>
<keyword evidence="2" id="KW-0238">DNA-binding</keyword>
<dbReference type="PROSITE" id="PS00041">
    <property type="entry name" value="HTH_ARAC_FAMILY_1"/>
    <property type="match status" value="1"/>
</dbReference>
<feature type="domain" description="HTH araC/xylS-type" evidence="4">
    <location>
        <begin position="153"/>
        <end position="251"/>
    </location>
</feature>
<gene>
    <name evidence="5" type="ORF">L0M14_18380</name>
</gene>
<evidence type="ECO:0000259" key="4">
    <source>
        <dbReference type="PROSITE" id="PS01124"/>
    </source>
</evidence>
<dbReference type="Gene3D" id="1.10.10.60">
    <property type="entry name" value="Homeodomain-like"/>
    <property type="match status" value="1"/>
</dbReference>
<organism evidence="5 6">
    <name type="scientific">Paenibacillus hexagrammi</name>
    <dbReference type="NCBI Taxonomy" id="2908839"/>
    <lineage>
        <taxon>Bacteria</taxon>
        <taxon>Bacillati</taxon>
        <taxon>Bacillota</taxon>
        <taxon>Bacilli</taxon>
        <taxon>Bacillales</taxon>
        <taxon>Paenibacillaceae</taxon>
        <taxon>Paenibacillus</taxon>
    </lineage>
</organism>
<dbReference type="InterPro" id="IPR018060">
    <property type="entry name" value="HTH_AraC"/>
</dbReference>
<dbReference type="PANTHER" id="PTHR43280">
    <property type="entry name" value="ARAC-FAMILY TRANSCRIPTIONAL REGULATOR"/>
    <property type="match status" value="1"/>
</dbReference>
<dbReference type="RefSeq" id="WP_235118081.1">
    <property type="nucleotide sequence ID" value="NZ_CP090978.1"/>
</dbReference>
<keyword evidence="3" id="KW-0804">Transcription</keyword>